<feature type="transmembrane region" description="Helical" evidence="8">
    <location>
        <begin position="266"/>
        <end position="284"/>
    </location>
</feature>
<dbReference type="InterPro" id="IPR032808">
    <property type="entry name" value="DoxX"/>
</dbReference>
<evidence type="ECO:0000256" key="2">
    <source>
        <dbReference type="ARBA" id="ARBA00006679"/>
    </source>
</evidence>
<evidence type="ECO:0000313" key="10">
    <source>
        <dbReference type="Proteomes" id="UP001434337"/>
    </source>
</evidence>
<protein>
    <submittedName>
        <fullName evidence="9">DoxX family membrane protein</fullName>
    </submittedName>
</protein>
<dbReference type="Pfam" id="PF07681">
    <property type="entry name" value="DoxX"/>
    <property type="match status" value="1"/>
</dbReference>
<gene>
    <name evidence="9" type="ORF">PCC79_02195</name>
</gene>
<evidence type="ECO:0000256" key="3">
    <source>
        <dbReference type="ARBA" id="ARBA00022475"/>
    </source>
</evidence>
<keyword evidence="3" id="KW-1003">Cell membrane</keyword>
<sequence length="339" mass="35997">MADERHPASPYEPGDESHVTYESEYAETPREHQDSDATQEYAMTDAFRDERDAHAGAHAHGTFEDAAPQGDDPDHRDHEPRSLDDQPVWDDRDDTFYRSEGGATAASVPAGEGDVAPAVAGAGAVPHASSESVRAERERLQAERNARREARLAALAPAPQPDPGLAAQRSEAAGVAPVVTEQVVTERIVTRRSTDRFGPSLGLFLLRLVVAAIMGVHGVQKLLNLPGTTAMIGQTMIPYPSIMAIVIGAAEVAIAIALVFGLMTRIAGLGVLLIAGGALAFVLWGSWNPFVPGESGFTGELELLLAAVGVLLLFTGGGGWAVDRGFRARRAAEREAREV</sequence>
<dbReference type="Proteomes" id="UP001434337">
    <property type="component" value="Chromosome"/>
</dbReference>
<dbReference type="RefSeq" id="WP_232549118.1">
    <property type="nucleotide sequence ID" value="NZ_CP115965.1"/>
</dbReference>
<reference evidence="9 10" key="1">
    <citation type="journal article" date="2023" name="Environ Microbiome">
        <title>A coral-associated actinobacterium mitigates coral bleaching under heat stress.</title>
        <authorList>
            <person name="Li J."/>
            <person name="Zou Y."/>
            <person name="Li Q."/>
            <person name="Zhang J."/>
            <person name="Bourne D.G."/>
            <person name="Lyu Y."/>
            <person name="Liu C."/>
            <person name="Zhang S."/>
        </authorList>
    </citation>
    <scope>NUCLEOTIDE SEQUENCE [LARGE SCALE GENOMIC DNA]</scope>
    <source>
        <strain evidence="9 10">SCSIO 13291</strain>
    </source>
</reference>
<evidence type="ECO:0000256" key="8">
    <source>
        <dbReference type="SAM" id="Phobius"/>
    </source>
</evidence>
<feature type="transmembrane region" description="Helical" evidence="8">
    <location>
        <begin position="201"/>
        <end position="219"/>
    </location>
</feature>
<feature type="transmembrane region" description="Helical" evidence="8">
    <location>
        <begin position="239"/>
        <end position="259"/>
    </location>
</feature>
<name>A0ABZ3CA28_9ACTN</name>
<evidence type="ECO:0000256" key="5">
    <source>
        <dbReference type="ARBA" id="ARBA00022989"/>
    </source>
</evidence>
<evidence type="ECO:0000313" key="9">
    <source>
        <dbReference type="EMBL" id="WZW99044.1"/>
    </source>
</evidence>
<keyword evidence="6 8" id="KW-0472">Membrane</keyword>
<dbReference type="EMBL" id="CP115965">
    <property type="protein sequence ID" value="WZW99044.1"/>
    <property type="molecule type" value="Genomic_DNA"/>
</dbReference>
<feature type="region of interest" description="Disordered" evidence="7">
    <location>
        <begin position="1"/>
        <end position="114"/>
    </location>
</feature>
<comment type="similarity">
    <text evidence="2">Belongs to the DoxX family.</text>
</comment>
<evidence type="ECO:0000256" key="1">
    <source>
        <dbReference type="ARBA" id="ARBA00004651"/>
    </source>
</evidence>
<feature type="compositionally biased region" description="Basic and acidic residues" evidence="7">
    <location>
        <begin position="72"/>
        <end position="84"/>
    </location>
</feature>
<feature type="transmembrane region" description="Helical" evidence="8">
    <location>
        <begin position="304"/>
        <end position="322"/>
    </location>
</feature>
<dbReference type="PANTHER" id="PTHR33452:SF1">
    <property type="entry name" value="INNER MEMBRANE PROTEIN YPHA-RELATED"/>
    <property type="match status" value="1"/>
</dbReference>
<proteinExistence type="inferred from homology"/>
<evidence type="ECO:0000256" key="6">
    <source>
        <dbReference type="ARBA" id="ARBA00023136"/>
    </source>
</evidence>
<evidence type="ECO:0000256" key="4">
    <source>
        <dbReference type="ARBA" id="ARBA00022692"/>
    </source>
</evidence>
<evidence type="ECO:0000256" key="7">
    <source>
        <dbReference type="SAM" id="MobiDB-lite"/>
    </source>
</evidence>
<keyword evidence="5 8" id="KW-1133">Transmembrane helix</keyword>
<dbReference type="InterPro" id="IPR051907">
    <property type="entry name" value="DoxX-like_oxidoreductase"/>
</dbReference>
<comment type="subcellular location">
    <subcellularLocation>
        <location evidence="1">Cell membrane</location>
        <topology evidence="1">Multi-pass membrane protein</topology>
    </subcellularLocation>
</comment>
<accession>A0ABZ3CA28</accession>
<dbReference type="PANTHER" id="PTHR33452">
    <property type="entry name" value="OXIDOREDUCTASE CATD-RELATED"/>
    <property type="match status" value="1"/>
</dbReference>
<keyword evidence="10" id="KW-1185">Reference proteome</keyword>
<feature type="compositionally biased region" description="Basic and acidic residues" evidence="7">
    <location>
        <begin position="15"/>
        <end position="35"/>
    </location>
</feature>
<organism evidence="9 10">
    <name type="scientific">Propioniciclava soli</name>
    <dbReference type="NCBI Taxonomy" id="2775081"/>
    <lineage>
        <taxon>Bacteria</taxon>
        <taxon>Bacillati</taxon>
        <taxon>Actinomycetota</taxon>
        <taxon>Actinomycetes</taxon>
        <taxon>Propionibacteriales</taxon>
        <taxon>Propionibacteriaceae</taxon>
        <taxon>Propioniciclava</taxon>
    </lineage>
</organism>
<feature type="compositionally biased region" description="Basic and acidic residues" evidence="7">
    <location>
        <begin position="46"/>
        <end position="55"/>
    </location>
</feature>
<keyword evidence="4 8" id="KW-0812">Transmembrane</keyword>